<evidence type="ECO:0000256" key="11">
    <source>
        <dbReference type="SAM" id="Phobius"/>
    </source>
</evidence>
<evidence type="ECO:0000256" key="10">
    <source>
        <dbReference type="ARBA" id="ARBA00023180"/>
    </source>
</evidence>
<keyword evidence="7" id="KW-0256">Endoplasmic reticulum</keyword>
<evidence type="ECO:0000313" key="14">
    <source>
        <dbReference type="EMBL" id="CAL1543686.1"/>
    </source>
</evidence>
<dbReference type="InterPro" id="IPR015943">
    <property type="entry name" value="WD40/YVTN_repeat-like_dom_sf"/>
</dbReference>
<evidence type="ECO:0000256" key="7">
    <source>
        <dbReference type="ARBA" id="ARBA00022824"/>
    </source>
</evidence>
<organism evidence="14 15">
    <name type="scientific">Lymnaea stagnalis</name>
    <name type="common">Great pond snail</name>
    <name type="synonym">Helix stagnalis</name>
    <dbReference type="NCBI Taxonomy" id="6523"/>
    <lineage>
        <taxon>Eukaryota</taxon>
        <taxon>Metazoa</taxon>
        <taxon>Spiralia</taxon>
        <taxon>Lophotrochozoa</taxon>
        <taxon>Mollusca</taxon>
        <taxon>Gastropoda</taxon>
        <taxon>Heterobranchia</taxon>
        <taxon>Euthyneura</taxon>
        <taxon>Panpulmonata</taxon>
        <taxon>Hygrophila</taxon>
        <taxon>Lymnaeoidea</taxon>
        <taxon>Lymnaeidae</taxon>
        <taxon>Lymnaea</taxon>
    </lineage>
</organism>
<name>A0AAV2IAX0_LYMST</name>
<feature type="transmembrane region" description="Helical" evidence="11">
    <location>
        <begin position="964"/>
        <end position="985"/>
    </location>
</feature>
<keyword evidence="8 11" id="KW-1133">Transmembrane helix</keyword>
<dbReference type="PANTHER" id="PTHR21573">
    <property type="entry name" value="ER MEMBRANE PROTEIN COMPLEX SUBUNIT 1"/>
    <property type="match status" value="1"/>
</dbReference>
<dbReference type="InterPro" id="IPR011047">
    <property type="entry name" value="Quinoprotein_ADH-like_sf"/>
</dbReference>
<dbReference type="Pfam" id="PF07774">
    <property type="entry name" value="EMC1_C"/>
    <property type="match status" value="1"/>
</dbReference>
<evidence type="ECO:0000256" key="5">
    <source>
        <dbReference type="ARBA" id="ARBA00022692"/>
    </source>
</evidence>
<evidence type="ECO:0000256" key="6">
    <source>
        <dbReference type="ARBA" id="ARBA00022729"/>
    </source>
</evidence>
<dbReference type="InterPro" id="IPR026895">
    <property type="entry name" value="EMC1"/>
</dbReference>
<dbReference type="PANTHER" id="PTHR21573:SF0">
    <property type="entry name" value="ER MEMBRANE PROTEIN COMPLEX SUBUNIT 1"/>
    <property type="match status" value="1"/>
</dbReference>
<evidence type="ECO:0000256" key="3">
    <source>
        <dbReference type="ARBA" id="ARBA00011276"/>
    </source>
</evidence>
<feature type="domain" description="ER membrane protein complex subunit 1 C-terminal" evidence="12">
    <location>
        <begin position="789"/>
        <end position="994"/>
    </location>
</feature>
<accession>A0AAV2IAX0</accession>
<reference evidence="14 15" key="1">
    <citation type="submission" date="2024-04" db="EMBL/GenBank/DDBJ databases">
        <authorList>
            <consortium name="Genoscope - CEA"/>
            <person name="William W."/>
        </authorList>
    </citation>
    <scope>NUCLEOTIDE SEQUENCE [LARGE SCALE GENOMIC DNA]</scope>
</reference>
<evidence type="ECO:0000256" key="2">
    <source>
        <dbReference type="ARBA" id="ARBA00007904"/>
    </source>
</evidence>
<dbReference type="Proteomes" id="UP001497497">
    <property type="component" value="Unassembled WGS sequence"/>
</dbReference>
<evidence type="ECO:0000256" key="9">
    <source>
        <dbReference type="ARBA" id="ARBA00023136"/>
    </source>
</evidence>
<comment type="subcellular location">
    <subcellularLocation>
        <location evidence="1">Endoplasmic reticulum membrane</location>
        <topology evidence="1">Single-pass type I membrane protein</topology>
    </subcellularLocation>
</comment>
<evidence type="ECO:0000313" key="15">
    <source>
        <dbReference type="Proteomes" id="UP001497497"/>
    </source>
</evidence>
<keyword evidence="10" id="KW-0325">Glycoprotein</keyword>
<comment type="caution">
    <text evidence="14">The sequence shown here is derived from an EMBL/GenBank/DDBJ whole genome shotgun (WGS) entry which is preliminary data.</text>
</comment>
<evidence type="ECO:0000256" key="8">
    <source>
        <dbReference type="ARBA" id="ARBA00022989"/>
    </source>
</evidence>
<sequence length="995" mass="112048">MANTSKTVAAFLVLIYITVCCSFGLYEDQAGLFDWKQDYVGKVKYFYWDHSPSQSGKKAFIASERNVIASLHAHDGTIAWRRIFEPTVRGRIDAFLYQGTNLVSIHAGGLFVRSWQTLSGSLLWEKSLSDDINSRASGFFVSKNNKGEQQLIVATSGTVYSLRMSDGMEEWKAEMPHSDTIVQWYVKERIDGSYIAVGITPGQRVTVVTITTDGGVSKTHTNVPARWISIDTSCIIMDDAKHFACYSPQSRSLQLLVLDNANVFKATEVSAFDVPTSPESQIEGLLPGMASSIIFRAAHDRLLFMALTPQETFFTHKTLEKTYTAEVVRYAEKYILLTLSQADPETLKLSATDQSDGTEITDLSHDIPFAHYHGPPTKIHPFLFSKKKDSSHRPGCKLIFLAQDFSIHFAQKSKLNDENKAHWRREEALAYILAVQMVDLPVSENQAKFEDEFGAKEEDIVAMFFKRLKAQFSQLKSFTHTLIERALGHHHHHAKSLEAIEEEEPQEEDLIRDDFNLHKIIIVATAAGKLYGIRSHTGKIAWQQFIPELTPFNRYGDQKLVLIVQRSTAHFPHEPQCTVLGVNQKTGNGLLVSFNPVTGALTMGKQGHSYDTGFKVLQAEMITDLDSEFLRGIILIDDKIQAHVYPASSESALRESHMQYFFHLINPETGIMTGYRLIPGQQSKLALEEVWNLDLQKSQQTITGVYGKRAVEHVHSQGRVLGDRSVLYKYLNPNLVAIVAEGEEQQQSSVSKGSPTPFFSVYLVDGVTGHMVYHQTHKRSRGPVKVVHSENWIVYFYYNEKHRRHEMGVLELYEGKEQSNSTAFSSFSPPPPPLVLRQSYIFREPLYAMEATVTEKGIASKNIIIALKIGGILSLPKALLDPRRPVIPTQETMEEGTIPYVPEIPLSAEAFVNYNRSVFNVNGVFTSPAGLESTSLVFVYGIDIFYTRVMPSRMFDVLKEDFDYLFIGGVLGLMILFSFITQKFAAKKALKRAWK</sequence>
<feature type="transmembrane region" description="Helical" evidence="11">
    <location>
        <begin position="7"/>
        <end position="26"/>
    </location>
</feature>
<comment type="subunit">
    <text evidence="3">Component of the ER membrane protein complex (EMC).</text>
</comment>
<proteinExistence type="inferred from homology"/>
<protein>
    <recommendedName>
        <fullName evidence="4">ER membrane protein complex subunit 1</fullName>
    </recommendedName>
</protein>
<evidence type="ECO:0000259" key="12">
    <source>
        <dbReference type="Pfam" id="PF07774"/>
    </source>
</evidence>
<evidence type="ECO:0000256" key="1">
    <source>
        <dbReference type="ARBA" id="ARBA00004115"/>
    </source>
</evidence>
<dbReference type="AlphaFoldDB" id="A0AAV2IAX0"/>
<dbReference type="InterPro" id="IPR058545">
    <property type="entry name" value="Beta-prop_EMC1_1st"/>
</dbReference>
<keyword evidence="9 11" id="KW-0472">Membrane</keyword>
<keyword evidence="5 11" id="KW-0812">Transmembrane</keyword>
<dbReference type="EMBL" id="CAXITT010000570">
    <property type="protein sequence ID" value="CAL1543686.1"/>
    <property type="molecule type" value="Genomic_DNA"/>
</dbReference>
<dbReference type="Pfam" id="PF25293">
    <property type="entry name" value="Beta-prop_EMC1_N"/>
    <property type="match status" value="1"/>
</dbReference>
<keyword evidence="15" id="KW-1185">Reference proteome</keyword>
<dbReference type="GO" id="GO:0034975">
    <property type="term" value="P:protein folding in endoplasmic reticulum"/>
    <property type="evidence" value="ECO:0007669"/>
    <property type="project" value="TreeGrafter"/>
</dbReference>
<evidence type="ECO:0000256" key="4">
    <source>
        <dbReference type="ARBA" id="ARBA00020824"/>
    </source>
</evidence>
<dbReference type="SUPFAM" id="SSF50998">
    <property type="entry name" value="Quinoprotein alcohol dehydrogenase-like"/>
    <property type="match status" value="1"/>
</dbReference>
<feature type="domain" description="EMC1 first beta-propeller" evidence="13">
    <location>
        <begin position="25"/>
        <end position="427"/>
    </location>
</feature>
<keyword evidence="6" id="KW-0732">Signal</keyword>
<dbReference type="GO" id="GO:0072546">
    <property type="term" value="C:EMC complex"/>
    <property type="evidence" value="ECO:0007669"/>
    <property type="project" value="InterPro"/>
</dbReference>
<dbReference type="Gene3D" id="2.130.10.10">
    <property type="entry name" value="YVTN repeat-like/Quinoprotein amine dehydrogenase"/>
    <property type="match status" value="1"/>
</dbReference>
<evidence type="ECO:0000259" key="13">
    <source>
        <dbReference type="Pfam" id="PF25293"/>
    </source>
</evidence>
<dbReference type="InterPro" id="IPR011678">
    <property type="entry name" value="EMC1_C"/>
</dbReference>
<gene>
    <name evidence="14" type="ORF">GSLYS_00017220001</name>
</gene>
<comment type="similarity">
    <text evidence="2">Belongs to the EMC1 family.</text>
</comment>